<dbReference type="AlphaFoldDB" id="A0A0B7F6H9"/>
<gene>
    <name evidence="1" type="ORF">RSOLAG1IB_05728</name>
</gene>
<keyword evidence="2" id="KW-1185">Reference proteome</keyword>
<dbReference type="EMBL" id="LN679109">
    <property type="protein sequence ID" value="CEL52524.1"/>
    <property type="molecule type" value="Genomic_DNA"/>
</dbReference>
<accession>A0A0B7F6H9</accession>
<sequence>MPAQCQYYISLSNTLNGLIYKSLIISANPLLRQSSISISQPSCLRHGVESMMTAEELGCRKRQYHFSSGRRATRLIRPIVNADTTNG</sequence>
<dbReference type="Proteomes" id="UP000059188">
    <property type="component" value="Unassembled WGS sequence"/>
</dbReference>
<proteinExistence type="predicted"/>
<reference evidence="1 2" key="1">
    <citation type="submission" date="2014-11" db="EMBL/GenBank/DDBJ databases">
        <authorList>
            <person name="Wibberg Daniel"/>
        </authorList>
    </citation>
    <scope>NUCLEOTIDE SEQUENCE [LARGE SCALE GENOMIC DNA]</scope>
    <source>
        <strain evidence="1">Rhizoctonia solani AG1-IB 7/3/14</strain>
    </source>
</reference>
<protein>
    <submittedName>
        <fullName evidence="1">Uncharacterized protein</fullName>
    </submittedName>
</protein>
<organism evidence="1 2">
    <name type="scientific">Thanatephorus cucumeris (strain AG1-IB / isolate 7/3/14)</name>
    <name type="common">Lettuce bottom rot fungus</name>
    <name type="synonym">Rhizoctonia solani</name>
    <dbReference type="NCBI Taxonomy" id="1108050"/>
    <lineage>
        <taxon>Eukaryota</taxon>
        <taxon>Fungi</taxon>
        <taxon>Dikarya</taxon>
        <taxon>Basidiomycota</taxon>
        <taxon>Agaricomycotina</taxon>
        <taxon>Agaricomycetes</taxon>
        <taxon>Cantharellales</taxon>
        <taxon>Ceratobasidiaceae</taxon>
        <taxon>Rhizoctonia</taxon>
        <taxon>Rhizoctonia solani AG-1</taxon>
    </lineage>
</organism>
<evidence type="ECO:0000313" key="1">
    <source>
        <dbReference type="EMBL" id="CEL52524.1"/>
    </source>
</evidence>
<evidence type="ECO:0000313" key="2">
    <source>
        <dbReference type="Proteomes" id="UP000059188"/>
    </source>
</evidence>
<name>A0A0B7F6H9_THACB</name>